<comment type="caution">
    <text evidence="5">The sequence shown here is derived from an EMBL/GenBank/DDBJ whole genome shotgun (WGS) entry which is preliminary data.</text>
</comment>
<evidence type="ECO:0000256" key="3">
    <source>
        <dbReference type="PIRSR" id="PIRSR617939-2"/>
    </source>
</evidence>
<dbReference type="InterPro" id="IPR009288">
    <property type="entry name" value="AIG2-like_dom"/>
</dbReference>
<gene>
    <name evidence="5" type="ORF">C0068_11610</name>
</gene>
<evidence type="ECO:0000256" key="2">
    <source>
        <dbReference type="PIRSR" id="PIRSR617939-1"/>
    </source>
</evidence>
<proteinExistence type="predicted"/>
<dbReference type="RefSeq" id="WP_103684651.1">
    <property type="nucleotide sequence ID" value="NZ_PQGG01000028.1"/>
</dbReference>
<dbReference type="GO" id="GO:0003839">
    <property type="term" value="F:gamma-glutamylcyclotransferase activity"/>
    <property type="evidence" value="ECO:0007669"/>
    <property type="project" value="InterPro"/>
</dbReference>
<evidence type="ECO:0000313" key="6">
    <source>
        <dbReference type="Proteomes" id="UP000237222"/>
    </source>
</evidence>
<dbReference type="PANTHER" id="PTHR12935:SF0">
    <property type="entry name" value="GAMMA-GLUTAMYLCYCLOTRANSFERASE"/>
    <property type="match status" value="1"/>
</dbReference>
<feature type="active site" description="Proton acceptor" evidence="2">
    <location>
        <position position="82"/>
    </location>
</feature>
<evidence type="ECO:0000259" key="4">
    <source>
        <dbReference type="Pfam" id="PF06094"/>
    </source>
</evidence>
<dbReference type="InterPro" id="IPR036568">
    <property type="entry name" value="GGCT-like_sf"/>
</dbReference>
<feature type="binding site" evidence="3">
    <location>
        <begin position="5"/>
        <end position="10"/>
    </location>
    <ligand>
        <name>substrate</name>
    </ligand>
</feature>
<accession>A0A2S4HEP6</accession>
<protein>
    <submittedName>
        <fullName evidence="5">Gamma-glutamylcyclotransferase</fullName>
    </submittedName>
</protein>
<dbReference type="InterPro" id="IPR013024">
    <property type="entry name" value="GGCT-like"/>
</dbReference>
<dbReference type="Proteomes" id="UP000237222">
    <property type="component" value="Unassembled WGS sequence"/>
</dbReference>
<dbReference type="PANTHER" id="PTHR12935">
    <property type="entry name" value="GAMMA-GLUTAMYLCYCLOTRANSFERASE"/>
    <property type="match status" value="1"/>
</dbReference>
<dbReference type="EMBL" id="PQGG01000028">
    <property type="protein sequence ID" value="POP52465.1"/>
    <property type="molecule type" value="Genomic_DNA"/>
</dbReference>
<feature type="domain" description="Gamma-glutamylcyclotransferase AIG2-like" evidence="4">
    <location>
        <begin position="5"/>
        <end position="115"/>
    </location>
</feature>
<dbReference type="Pfam" id="PF06094">
    <property type="entry name" value="GGACT"/>
    <property type="match status" value="1"/>
</dbReference>
<keyword evidence="1" id="KW-0456">Lyase</keyword>
<dbReference type="AlphaFoldDB" id="A0A2S4HEP6"/>
<dbReference type="InterPro" id="IPR017939">
    <property type="entry name" value="G-Glutamylcylcotransferase"/>
</dbReference>
<dbReference type="CDD" id="cd06661">
    <property type="entry name" value="GGCT_like"/>
    <property type="match status" value="1"/>
</dbReference>
<evidence type="ECO:0000256" key="1">
    <source>
        <dbReference type="ARBA" id="ARBA00023239"/>
    </source>
</evidence>
<name>A0A2S4HEP6_9GAMM</name>
<evidence type="ECO:0000313" key="5">
    <source>
        <dbReference type="EMBL" id="POP52465.1"/>
    </source>
</evidence>
<dbReference type="Gene3D" id="3.10.490.10">
    <property type="entry name" value="Gamma-glutamyl cyclotransferase-like"/>
    <property type="match status" value="1"/>
</dbReference>
<organism evidence="5 6">
    <name type="scientific">Zhongshania marina</name>
    <dbReference type="NCBI Taxonomy" id="2304603"/>
    <lineage>
        <taxon>Bacteria</taxon>
        <taxon>Pseudomonadati</taxon>
        <taxon>Pseudomonadota</taxon>
        <taxon>Gammaproteobacteria</taxon>
        <taxon>Cellvibrionales</taxon>
        <taxon>Spongiibacteraceae</taxon>
        <taxon>Zhongshania</taxon>
    </lineage>
</organism>
<reference evidence="5" key="1">
    <citation type="submission" date="2018-01" db="EMBL/GenBank/DDBJ databases">
        <authorList>
            <person name="Yu X.-D."/>
        </authorList>
    </citation>
    <scope>NUCLEOTIDE SEQUENCE</scope>
    <source>
        <strain evidence="5">ZX-21</strain>
    </source>
</reference>
<sequence>MTSCYFAYGSNMNPARMRARGLEFVSAEAATLPSFRLVFNKQSHCKPTVAYANIQPCCKSHVEGVLYTLKNVNDLSLMDYFEGTPVRYSRERFIVQTQAGPRATWIYIANPAFINNNLLPESTYLAHLRAGSDFLSSQYLSTLAAQESVLAEPLLGEQGLLRNA</sequence>
<dbReference type="SUPFAM" id="SSF110857">
    <property type="entry name" value="Gamma-glutamyl cyclotransferase-like"/>
    <property type="match status" value="1"/>
</dbReference>